<feature type="binding site" evidence="12">
    <location>
        <position position="554"/>
    </location>
    <ligand>
        <name>[4Fe-4S] cluster</name>
        <dbReference type="ChEBI" id="CHEBI:49883"/>
    </ligand>
</feature>
<keyword evidence="8 13" id="KW-0238">DNA-binding</keyword>
<feature type="DNA-binding region" description="Fork-head" evidence="13">
    <location>
        <begin position="43"/>
        <end position="136"/>
    </location>
</feature>
<comment type="cofactor">
    <cofactor evidence="1 12">
        <name>[4Fe-4S] cluster</name>
        <dbReference type="ChEBI" id="CHEBI:49883"/>
    </cofactor>
</comment>
<dbReference type="PANTHER" id="PTHR46078">
    <property type="entry name" value="FORKHEAD BOX PROTEIN J2 FAMILY MEMBER"/>
    <property type="match status" value="1"/>
</dbReference>
<feature type="compositionally biased region" description="Basic residues" evidence="14">
    <location>
        <begin position="128"/>
        <end position="141"/>
    </location>
</feature>
<sequence length="591" mass="64288">MSTPEVLDDAATEANYYQDSPNDSTGGLPINLDSLRDGPPGTKPFYPYSTLIRYAIKGSPSQKLLLEDIYYAIESRFPYFRTAPNGWKNSVRHNLSLNPCFQKEARPLTDRGKGSYWIVNDDVDPRTGVHRIRKRKPKSGKSRASPEEQDVDFEGGNNTEASGSAAGAGGFEEGAYQVPVPPPLDENGQPLPYPPPFPGFMPPLMDVRFSTPLVVPVEDMIKGDNGETDWRAMWAREIGHLQQITAEQDKNGAKQEWYQMMLVRVRSALLLPPTIDPEILASYMPGGPMDEDGQQDQQQAETINDSPPPPAKGHALAIGSLKTAENGAYQSLIADLEATRKVDRQMLDRLVDNATTLDAGSYSSVHVTLSEDEYNDLLPKISPLLTQLRDGLEPQGVLHLHDVPSSDSFSSELTLAGFLILSGDTAATLIAQKPASVAVPLKRKKMDKAAKKALWSLTPAPGTPLVDAEKLLTEADRARPIPTCEPVKPGAPRRKKACKNCSCGLKELEEEEARASKVVVLDGMVDGGAVEVSQEERERLVQAAKAAPKATSSCGSCFLGDAFRCASCPYLGLPAFKPGEKVEIDFGMDDI</sequence>
<keyword evidence="5 12" id="KW-0408">Iron</keyword>
<keyword evidence="6 12" id="KW-0411">Iron-sulfur</keyword>
<comment type="similarity">
    <text evidence="12">Belongs to the anamorsin family.</text>
</comment>
<gene>
    <name evidence="16" type="ORF">MCHLO_10793</name>
</gene>
<keyword evidence="3 12" id="KW-0963">Cytoplasm</keyword>
<accession>A0ABQ0LSD7</accession>
<keyword evidence="12" id="KW-0001">2Fe-2S</keyword>
<dbReference type="InterPro" id="IPR031838">
    <property type="entry name" value="Dre2_N"/>
</dbReference>
<dbReference type="PROSITE" id="PS00658">
    <property type="entry name" value="FORK_HEAD_2"/>
    <property type="match status" value="1"/>
</dbReference>
<evidence type="ECO:0000256" key="9">
    <source>
        <dbReference type="ARBA" id="ARBA00023128"/>
    </source>
</evidence>
<evidence type="ECO:0000256" key="13">
    <source>
        <dbReference type="PROSITE-ProRule" id="PRU00089"/>
    </source>
</evidence>
<feature type="compositionally biased region" description="Low complexity" evidence="14">
    <location>
        <begin position="155"/>
        <end position="165"/>
    </location>
</feature>
<evidence type="ECO:0000256" key="12">
    <source>
        <dbReference type="HAMAP-Rule" id="MF_03115"/>
    </source>
</evidence>
<keyword evidence="11 13" id="KW-0539">Nucleus</keyword>
<keyword evidence="4 12" id="KW-0479">Metal-binding</keyword>
<evidence type="ECO:0000313" key="17">
    <source>
        <dbReference type="Proteomes" id="UP000815677"/>
    </source>
</evidence>
<comment type="domain">
    <text evidence="12">The C-terminal domain binds 2 Fe-S clusters but is otherwise mostly in an intrinsically disordered conformation.</text>
</comment>
<dbReference type="CDD" id="cd00059">
    <property type="entry name" value="FH_FOX"/>
    <property type="match status" value="1"/>
</dbReference>
<feature type="binding site" evidence="12">
    <location>
        <position position="503"/>
    </location>
    <ligand>
        <name>[2Fe-2S] cluster</name>
        <dbReference type="ChEBI" id="CHEBI:190135"/>
    </ligand>
</feature>
<comment type="subcellular location">
    <subcellularLocation>
        <location evidence="12">Cytoplasm</location>
    </subcellularLocation>
    <subcellularLocation>
        <location evidence="12">Mitochondrion intermembrane space</location>
    </subcellularLocation>
    <subcellularLocation>
        <location evidence="13">Nucleus</location>
    </subcellularLocation>
</comment>
<dbReference type="InterPro" id="IPR046408">
    <property type="entry name" value="CIAPIN1"/>
</dbReference>
<comment type="cofactor">
    <cofactor evidence="12">
        <name>[2Fe-2S] cluster</name>
        <dbReference type="ChEBI" id="CHEBI:190135"/>
    </cofactor>
</comment>
<dbReference type="InterPro" id="IPR001766">
    <property type="entry name" value="Fork_head_dom"/>
</dbReference>
<evidence type="ECO:0000313" key="16">
    <source>
        <dbReference type="EMBL" id="GAT53892.1"/>
    </source>
</evidence>
<comment type="caution">
    <text evidence="12">Lacks conserved residue(s) required for the propagation of feature annotation.</text>
</comment>
<dbReference type="PRINTS" id="PR00053">
    <property type="entry name" value="FORKHEAD"/>
</dbReference>
<dbReference type="PANTHER" id="PTHR46078:SF2">
    <property type="entry name" value="FORK-HEAD DOMAIN-CONTAINING PROTEIN"/>
    <property type="match status" value="1"/>
</dbReference>
<feature type="short sequence motif" description="Cx2C motif 1" evidence="12">
    <location>
        <begin position="554"/>
        <end position="557"/>
    </location>
</feature>
<dbReference type="InterPro" id="IPR030456">
    <property type="entry name" value="TF_fork_head_CS_2"/>
</dbReference>
<keyword evidence="7" id="KW-0805">Transcription regulation</keyword>
<dbReference type="Gene3D" id="1.10.10.10">
    <property type="entry name" value="Winged helix-like DNA-binding domain superfamily/Winged helix DNA-binding domain"/>
    <property type="match status" value="1"/>
</dbReference>
<feature type="region of interest" description="Disordered" evidence="14">
    <location>
        <begin position="15"/>
        <end position="41"/>
    </location>
</feature>
<evidence type="ECO:0000256" key="6">
    <source>
        <dbReference type="ARBA" id="ARBA00023014"/>
    </source>
</evidence>
<feature type="compositionally biased region" description="Polar residues" evidence="14">
    <location>
        <begin position="15"/>
        <end position="25"/>
    </location>
</feature>
<dbReference type="Proteomes" id="UP000815677">
    <property type="component" value="Unassembled WGS sequence"/>
</dbReference>
<keyword evidence="17" id="KW-1185">Reference proteome</keyword>
<dbReference type="SUPFAM" id="SSF46785">
    <property type="entry name" value="Winged helix' DNA-binding domain"/>
    <property type="match status" value="1"/>
</dbReference>
<name>A0ABQ0LSD7_MYCCL</name>
<dbReference type="Pfam" id="PF05093">
    <property type="entry name" value="CIAPIN1"/>
    <property type="match status" value="1"/>
</dbReference>
<evidence type="ECO:0000256" key="8">
    <source>
        <dbReference type="ARBA" id="ARBA00023125"/>
    </source>
</evidence>
<dbReference type="InterPro" id="IPR036388">
    <property type="entry name" value="WH-like_DNA-bd_sf"/>
</dbReference>
<dbReference type="EMBL" id="DF848493">
    <property type="protein sequence ID" value="GAT53892.1"/>
    <property type="molecule type" value="Genomic_DNA"/>
</dbReference>
<feature type="binding site" evidence="12">
    <location>
        <position position="557"/>
    </location>
    <ligand>
        <name>[4Fe-4S] cluster</name>
        <dbReference type="ChEBI" id="CHEBI:49883"/>
    </ligand>
</feature>
<keyword evidence="2 12" id="KW-0004">4Fe-4S</keyword>
<dbReference type="InterPro" id="IPR036390">
    <property type="entry name" value="WH_DNA-bd_sf"/>
</dbReference>
<evidence type="ECO:0000256" key="14">
    <source>
        <dbReference type="SAM" id="MobiDB-lite"/>
    </source>
</evidence>
<feature type="binding site" evidence="12">
    <location>
        <position position="501"/>
    </location>
    <ligand>
        <name>[2Fe-2S] cluster</name>
        <dbReference type="ChEBI" id="CHEBI:190135"/>
    </ligand>
</feature>
<feature type="domain" description="Fork-head" evidence="15">
    <location>
        <begin position="43"/>
        <end position="136"/>
    </location>
</feature>
<dbReference type="Pfam" id="PF16803">
    <property type="entry name" value="DRE2_N"/>
    <property type="match status" value="1"/>
</dbReference>
<evidence type="ECO:0000256" key="2">
    <source>
        <dbReference type="ARBA" id="ARBA00022485"/>
    </source>
</evidence>
<dbReference type="InterPro" id="IPR045912">
    <property type="entry name" value="FOXJ2/3-like"/>
</dbReference>
<feature type="short sequence motif" description="Cx2C motif 2" evidence="12">
    <location>
        <begin position="565"/>
        <end position="568"/>
    </location>
</feature>
<dbReference type="HAMAP" id="MF_03115">
    <property type="entry name" value="Anamorsin"/>
    <property type="match status" value="1"/>
</dbReference>
<protein>
    <submittedName>
        <fullName evidence="16">Anamorsin domain-containing protein</fullName>
    </submittedName>
</protein>
<feature type="region of interest" description="Disordered" evidence="14">
    <location>
        <begin position="281"/>
        <end position="315"/>
    </location>
</feature>
<dbReference type="SMART" id="SM00339">
    <property type="entry name" value="FH"/>
    <property type="match status" value="1"/>
</dbReference>
<feature type="binding site" evidence="12">
    <location>
        <position position="568"/>
    </location>
    <ligand>
        <name>[4Fe-4S] cluster</name>
        <dbReference type="ChEBI" id="CHEBI:49883"/>
    </ligand>
</feature>
<feature type="binding site" evidence="12">
    <location>
        <position position="498"/>
    </location>
    <ligand>
        <name>[2Fe-2S] cluster</name>
        <dbReference type="ChEBI" id="CHEBI:190135"/>
    </ligand>
</feature>
<organism evidence="16 17">
    <name type="scientific">Mycena chlorophos</name>
    <name type="common">Agaric fungus</name>
    <name type="synonym">Agaricus chlorophos</name>
    <dbReference type="NCBI Taxonomy" id="658473"/>
    <lineage>
        <taxon>Eukaryota</taxon>
        <taxon>Fungi</taxon>
        <taxon>Dikarya</taxon>
        <taxon>Basidiomycota</taxon>
        <taxon>Agaricomycotina</taxon>
        <taxon>Agaricomycetes</taxon>
        <taxon>Agaricomycetidae</taxon>
        <taxon>Agaricales</taxon>
        <taxon>Marasmiineae</taxon>
        <taxon>Mycenaceae</taxon>
        <taxon>Mycena</taxon>
    </lineage>
</organism>
<proteinExistence type="inferred from homology"/>
<evidence type="ECO:0000256" key="1">
    <source>
        <dbReference type="ARBA" id="ARBA00001966"/>
    </source>
</evidence>
<evidence type="ECO:0000256" key="3">
    <source>
        <dbReference type="ARBA" id="ARBA00022490"/>
    </source>
</evidence>
<evidence type="ECO:0000256" key="7">
    <source>
        <dbReference type="ARBA" id="ARBA00023015"/>
    </source>
</evidence>
<dbReference type="Pfam" id="PF00250">
    <property type="entry name" value="Forkhead"/>
    <property type="match status" value="1"/>
</dbReference>
<feature type="binding site" evidence="12">
    <location>
        <position position="484"/>
    </location>
    <ligand>
        <name>[2Fe-2S] cluster</name>
        <dbReference type="ChEBI" id="CHEBI:190135"/>
    </ligand>
</feature>
<evidence type="ECO:0000256" key="5">
    <source>
        <dbReference type="ARBA" id="ARBA00023004"/>
    </source>
</evidence>
<evidence type="ECO:0000256" key="4">
    <source>
        <dbReference type="ARBA" id="ARBA00022723"/>
    </source>
</evidence>
<comment type="domain">
    <text evidence="12">The twin Cx2C motifs are involved in the recognition by the mitochondrial MIA40-ERV1 disulfide relay system. The formation of 2 disulfide bonds in the Cx2C motifs through dithiol/disulfide exchange reactions effectively traps the protein in the mitochondrial intermembrane space.</text>
</comment>
<feature type="binding site" evidence="12">
    <location>
        <position position="565"/>
    </location>
    <ligand>
        <name>[4Fe-4S] cluster</name>
        <dbReference type="ChEBI" id="CHEBI:49883"/>
    </ligand>
</feature>
<dbReference type="PROSITE" id="PS50039">
    <property type="entry name" value="FORK_HEAD_3"/>
    <property type="match status" value="1"/>
</dbReference>
<reference evidence="16" key="1">
    <citation type="submission" date="2014-09" db="EMBL/GenBank/DDBJ databases">
        <title>Genome sequence of the luminous mushroom Mycena chlorophos for searching fungal bioluminescence genes.</title>
        <authorList>
            <person name="Tanaka Y."/>
            <person name="Kasuga D."/>
            <person name="Oba Y."/>
            <person name="Hase S."/>
            <person name="Sato K."/>
            <person name="Oba Y."/>
            <person name="Sakakibara Y."/>
        </authorList>
    </citation>
    <scope>NUCLEOTIDE SEQUENCE</scope>
</reference>
<feature type="region of interest" description="Disordered" evidence="14">
    <location>
        <begin position="128"/>
        <end position="188"/>
    </location>
</feature>
<keyword evidence="9 12" id="KW-0496">Mitochondrion</keyword>
<evidence type="ECO:0000259" key="15">
    <source>
        <dbReference type="PROSITE" id="PS50039"/>
    </source>
</evidence>
<dbReference type="InterPro" id="IPR007785">
    <property type="entry name" value="Anamorsin"/>
</dbReference>
<evidence type="ECO:0000256" key="10">
    <source>
        <dbReference type="ARBA" id="ARBA00023163"/>
    </source>
</evidence>
<evidence type="ECO:0000256" key="11">
    <source>
        <dbReference type="ARBA" id="ARBA00023242"/>
    </source>
</evidence>
<feature type="region of interest" description="Fe-S binding site B" evidence="12">
    <location>
        <begin position="554"/>
        <end position="568"/>
    </location>
</feature>
<keyword evidence="10" id="KW-0804">Transcription</keyword>
<comment type="domain">
    <text evidence="12">The N-terminal domain has structural similarity with S-adenosyl-L-methionine-dependent methyltransferases, but does not bind S-adenosyl-L-methionine. It is required for correct assembly of the 2 Fe-S clusters.</text>
</comment>